<feature type="transmembrane region" description="Helical" evidence="14">
    <location>
        <begin position="84"/>
        <end position="105"/>
    </location>
</feature>
<keyword evidence="3" id="KW-0813">Transport</keyword>
<reference evidence="15" key="1">
    <citation type="thesis" date="2021" institute="BYU ScholarsArchive" country="Provo, UT, USA">
        <title>Applications of and Algorithms for Genome Assembly and Genomic Analyses with an Emphasis on Marine Teleosts.</title>
        <authorList>
            <person name="Pickett B.D."/>
        </authorList>
    </citation>
    <scope>NUCLEOTIDE SEQUENCE</scope>
    <source>
        <strain evidence="15">HI-2016</strain>
    </source>
</reference>
<evidence type="ECO:0000256" key="7">
    <source>
        <dbReference type="ARBA" id="ARBA00022989"/>
    </source>
</evidence>
<dbReference type="PANTHER" id="PTHR45897">
    <property type="entry name" value="HIGH-AFFINITY CHOLINE TRANSPORTER 1"/>
    <property type="match status" value="1"/>
</dbReference>
<evidence type="ECO:0000313" key="16">
    <source>
        <dbReference type="Proteomes" id="UP000824540"/>
    </source>
</evidence>
<dbReference type="AlphaFoldDB" id="A0A8T2NMB4"/>
<feature type="transmembrane region" description="Helical" evidence="14">
    <location>
        <begin position="6"/>
        <end position="25"/>
    </location>
</feature>
<dbReference type="PANTHER" id="PTHR45897:SF5">
    <property type="entry name" value="HIGH AFFINITY CHOLINE TRANSPORTER 1"/>
    <property type="match status" value="1"/>
</dbReference>
<dbReference type="CDD" id="cd11474">
    <property type="entry name" value="SLC5sbd_CHT"/>
    <property type="match status" value="1"/>
</dbReference>
<keyword evidence="6" id="KW-0530">Neurotransmitter biosynthesis</keyword>
<dbReference type="Proteomes" id="UP000824540">
    <property type="component" value="Unassembled WGS sequence"/>
</dbReference>
<evidence type="ECO:0000256" key="12">
    <source>
        <dbReference type="ARBA" id="ARBA00023201"/>
    </source>
</evidence>
<keyword evidence="5" id="KW-0769">Symport</keyword>
<organism evidence="15 16">
    <name type="scientific">Albula glossodonta</name>
    <name type="common">roundjaw bonefish</name>
    <dbReference type="NCBI Taxonomy" id="121402"/>
    <lineage>
        <taxon>Eukaryota</taxon>
        <taxon>Metazoa</taxon>
        <taxon>Chordata</taxon>
        <taxon>Craniata</taxon>
        <taxon>Vertebrata</taxon>
        <taxon>Euteleostomi</taxon>
        <taxon>Actinopterygii</taxon>
        <taxon>Neopterygii</taxon>
        <taxon>Teleostei</taxon>
        <taxon>Albuliformes</taxon>
        <taxon>Albulidae</taxon>
        <taxon>Albula</taxon>
    </lineage>
</organism>
<protein>
    <submittedName>
        <fullName evidence="15">Uncharacterized protein</fullName>
    </submittedName>
</protein>
<evidence type="ECO:0000256" key="4">
    <source>
        <dbReference type="ARBA" id="ARBA00022692"/>
    </source>
</evidence>
<feature type="transmembrane region" description="Helical" evidence="14">
    <location>
        <begin position="363"/>
        <end position="381"/>
    </location>
</feature>
<name>A0A8T2NMB4_9TELE</name>
<feature type="transmembrane region" description="Helical" evidence="14">
    <location>
        <begin position="423"/>
        <end position="446"/>
    </location>
</feature>
<comment type="similarity">
    <text evidence="2 13">Belongs to the sodium:solute symporter (SSF) (TC 2.A.21) family.</text>
</comment>
<sequence>MAVFLPGVLSMVVFYLLILVMGIWASRKSKIEEKKCSGKKSEITMIGGRNLNIWVSIFTTTATWVGGAFILGSAEIVYMPNKGLVWATVPFGYSISLTIGGLFFIKPMRGKNYVTIMDPFQEKYGDTLTGILLIPSLLADIFWVASILAGLGGTMSVILGIPSYYTVVISAAVAILYTLMGGMYSVAYTDIIQLSFMFLSLWLSVPFMLTSPASADITFTAVNKLYQEPWLGKVDLQDILSGVCYQAFYQRILAVATDKQAHITCYISTVFCAFLAIPSLIVDWNQTSFGLPTPYEQDKAGMILPLSLQHLCPPYVSITGTGAIAAAVMSSIDSAMLSFASLSARNIYKKILRKKASEKEITYVMKVCILLIGCTGMGLAMTTSSVYVFWILSGDIIYTLMFPQVFCLFFLPDRTNGYGAAMGFGVGLLLRCLMGETTLGIPPVIWLPGSRLVDGAYEQRFPFRSLIVLVSFAMILLVSHLGSFLFHRGFLPERWDVFKLRQTGAVTLRDVALKEPNEETNMDTSLPSLPDNEIEDVNTSLCSRPPSQAEIL</sequence>
<evidence type="ECO:0000256" key="14">
    <source>
        <dbReference type="SAM" id="Phobius"/>
    </source>
</evidence>
<keyword evidence="8" id="KW-0915">Sodium</keyword>
<feature type="transmembrane region" description="Helical" evidence="14">
    <location>
        <begin position="315"/>
        <end position="342"/>
    </location>
</feature>
<evidence type="ECO:0000256" key="1">
    <source>
        <dbReference type="ARBA" id="ARBA00004141"/>
    </source>
</evidence>
<keyword evidence="9" id="KW-0406">Ion transport</keyword>
<dbReference type="PROSITE" id="PS50283">
    <property type="entry name" value="NA_SOLUT_SYMP_3"/>
    <property type="match status" value="1"/>
</dbReference>
<evidence type="ECO:0000256" key="5">
    <source>
        <dbReference type="ARBA" id="ARBA00022847"/>
    </source>
</evidence>
<dbReference type="Gene3D" id="1.20.1730.10">
    <property type="entry name" value="Sodium/glucose cotransporter"/>
    <property type="match status" value="1"/>
</dbReference>
<keyword evidence="16" id="KW-1185">Reference proteome</keyword>
<feature type="transmembrane region" description="Helical" evidence="14">
    <location>
        <begin position="51"/>
        <end position="72"/>
    </location>
</feature>
<dbReference type="EMBL" id="JAFBMS010000085">
    <property type="protein sequence ID" value="KAG9337547.1"/>
    <property type="molecule type" value="Genomic_DNA"/>
</dbReference>
<dbReference type="Pfam" id="PF00474">
    <property type="entry name" value="SSF"/>
    <property type="match status" value="1"/>
</dbReference>
<dbReference type="GO" id="GO:0005307">
    <property type="term" value="F:choline:sodium symporter activity"/>
    <property type="evidence" value="ECO:0007669"/>
    <property type="project" value="TreeGrafter"/>
</dbReference>
<dbReference type="InterPro" id="IPR038377">
    <property type="entry name" value="Na/Glc_symporter_sf"/>
</dbReference>
<comment type="caution">
    <text evidence="15">The sequence shown here is derived from an EMBL/GenBank/DDBJ whole genome shotgun (WGS) entry which is preliminary data.</text>
</comment>
<dbReference type="InterPro" id="IPR001734">
    <property type="entry name" value="Na/solute_symporter"/>
</dbReference>
<proteinExistence type="inferred from homology"/>
<gene>
    <name evidence="15" type="ORF">JZ751_028564</name>
</gene>
<evidence type="ECO:0000256" key="11">
    <source>
        <dbReference type="ARBA" id="ARBA00023180"/>
    </source>
</evidence>
<evidence type="ECO:0000313" key="15">
    <source>
        <dbReference type="EMBL" id="KAG9337547.1"/>
    </source>
</evidence>
<feature type="transmembrane region" description="Helical" evidence="14">
    <location>
        <begin position="466"/>
        <end position="486"/>
    </location>
</feature>
<keyword evidence="12" id="KW-0739">Sodium transport</keyword>
<comment type="subcellular location">
    <subcellularLocation>
        <location evidence="1">Membrane</location>
        <topology evidence="1">Multi-pass membrane protein</topology>
    </subcellularLocation>
</comment>
<evidence type="ECO:0000256" key="3">
    <source>
        <dbReference type="ARBA" id="ARBA00022448"/>
    </source>
</evidence>
<feature type="transmembrane region" description="Helical" evidence="14">
    <location>
        <begin position="157"/>
        <end position="179"/>
    </location>
</feature>
<evidence type="ECO:0000256" key="8">
    <source>
        <dbReference type="ARBA" id="ARBA00023053"/>
    </source>
</evidence>
<evidence type="ECO:0000256" key="13">
    <source>
        <dbReference type="RuleBase" id="RU362091"/>
    </source>
</evidence>
<evidence type="ECO:0000256" key="2">
    <source>
        <dbReference type="ARBA" id="ARBA00006434"/>
    </source>
</evidence>
<dbReference type="GO" id="GO:0008292">
    <property type="term" value="P:acetylcholine biosynthetic process"/>
    <property type="evidence" value="ECO:0007669"/>
    <property type="project" value="TreeGrafter"/>
</dbReference>
<keyword evidence="7 14" id="KW-1133">Transmembrane helix</keyword>
<accession>A0A8T2NMB4</accession>
<dbReference type="GO" id="GO:0005886">
    <property type="term" value="C:plasma membrane"/>
    <property type="evidence" value="ECO:0007669"/>
    <property type="project" value="TreeGrafter"/>
</dbReference>
<evidence type="ECO:0000256" key="10">
    <source>
        <dbReference type="ARBA" id="ARBA00023136"/>
    </source>
</evidence>
<keyword evidence="10 14" id="KW-0472">Membrane</keyword>
<feature type="transmembrane region" description="Helical" evidence="14">
    <location>
        <begin position="126"/>
        <end position="151"/>
    </location>
</feature>
<dbReference type="OrthoDB" id="546820at2759"/>
<keyword evidence="4 14" id="KW-0812">Transmembrane</keyword>
<keyword evidence="11" id="KW-0325">Glycoprotein</keyword>
<feature type="transmembrane region" description="Helical" evidence="14">
    <location>
        <begin position="261"/>
        <end position="282"/>
    </location>
</feature>
<dbReference type="InterPro" id="IPR052244">
    <property type="entry name" value="Choline_transporter"/>
</dbReference>
<feature type="transmembrane region" description="Helical" evidence="14">
    <location>
        <begin position="387"/>
        <end position="411"/>
    </location>
</feature>
<evidence type="ECO:0000256" key="6">
    <source>
        <dbReference type="ARBA" id="ARBA00022979"/>
    </source>
</evidence>
<evidence type="ECO:0000256" key="9">
    <source>
        <dbReference type="ARBA" id="ARBA00023065"/>
    </source>
</evidence>